<accession>A0A8S1VIM6</accession>
<name>A0A8S1VIM6_9CILI</name>
<dbReference type="InterPro" id="IPR032259">
    <property type="entry name" value="HIBYL-CoA-H"/>
</dbReference>
<proteinExistence type="predicted"/>
<dbReference type="OrthoDB" id="311688at2759"/>
<dbReference type="PANTHER" id="PTHR43176">
    <property type="entry name" value="3-HYDROXYISOBUTYRYL-COA HYDROLASE-RELATED"/>
    <property type="match status" value="1"/>
</dbReference>
<feature type="region of interest" description="Disordered" evidence="3">
    <location>
        <begin position="672"/>
        <end position="692"/>
    </location>
</feature>
<feature type="compositionally biased region" description="Basic residues" evidence="3">
    <location>
        <begin position="933"/>
        <end position="946"/>
    </location>
</feature>
<dbReference type="CDD" id="cd06558">
    <property type="entry name" value="crotonase-like"/>
    <property type="match status" value="1"/>
</dbReference>
<dbReference type="GO" id="GO:0003860">
    <property type="term" value="F:3-hydroxyisobutyryl-CoA hydrolase activity"/>
    <property type="evidence" value="ECO:0007669"/>
    <property type="project" value="InterPro"/>
</dbReference>
<feature type="region of interest" description="Disordered" evidence="3">
    <location>
        <begin position="704"/>
        <end position="749"/>
    </location>
</feature>
<dbReference type="InterPro" id="IPR045004">
    <property type="entry name" value="ECH_dom"/>
</dbReference>
<feature type="coiled-coil region" evidence="2">
    <location>
        <begin position="1872"/>
        <end position="1919"/>
    </location>
</feature>
<gene>
    <name evidence="5" type="ORF">PPENT_87.1.T0680068</name>
</gene>
<keyword evidence="1" id="KW-0378">Hydrolase</keyword>
<evidence type="ECO:0000313" key="6">
    <source>
        <dbReference type="Proteomes" id="UP000689195"/>
    </source>
</evidence>
<feature type="compositionally biased region" description="Low complexity" evidence="3">
    <location>
        <begin position="715"/>
        <end position="733"/>
    </location>
</feature>
<dbReference type="EMBL" id="CAJJDO010000068">
    <property type="protein sequence ID" value="CAD8177758.1"/>
    <property type="molecule type" value="Genomic_DNA"/>
</dbReference>
<keyword evidence="2" id="KW-0175">Coiled coil</keyword>
<feature type="compositionally biased region" description="Low complexity" evidence="3">
    <location>
        <begin position="813"/>
        <end position="826"/>
    </location>
</feature>
<feature type="region of interest" description="Disordered" evidence="3">
    <location>
        <begin position="9"/>
        <end position="34"/>
    </location>
</feature>
<dbReference type="Pfam" id="PF16113">
    <property type="entry name" value="ECH_2"/>
    <property type="match status" value="2"/>
</dbReference>
<feature type="compositionally biased region" description="Low complexity" evidence="3">
    <location>
        <begin position="481"/>
        <end position="493"/>
    </location>
</feature>
<reference evidence="5" key="1">
    <citation type="submission" date="2021-01" db="EMBL/GenBank/DDBJ databases">
        <authorList>
            <consortium name="Genoscope - CEA"/>
            <person name="William W."/>
        </authorList>
    </citation>
    <scope>NUCLEOTIDE SEQUENCE</scope>
</reference>
<organism evidence="5 6">
    <name type="scientific">Paramecium pentaurelia</name>
    <dbReference type="NCBI Taxonomy" id="43138"/>
    <lineage>
        <taxon>Eukaryota</taxon>
        <taxon>Sar</taxon>
        <taxon>Alveolata</taxon>
        <taxon>Ciliophora</taxon>
        <taxon>Intramacronucleata</taxon>
        <taxon>Oligohymenophorea</taxon>
        <taxon>Peniculida</taxon>
        <taxon>Parameciidae</taxon>
        <taxon>Paramecium</taxon>
    </lineage>
</organism>
<feature type="coiled-coil region" evidence="2">
    <location>
        <begin position="1665"/>
        <end position="1709"/>
    </location>
</feature>
<feature type="compositionally biased region" description="Polar residues" evidence="3">
    <location>
        <begin position="13"/>
        <end position="28"/>
    </location>
</feature>
<dbReference type="Proteomes" id="UP000689195">
    <property type="component" value="Unassembled WGS sequence"/>
</dbReference>
<comment type="caution">
    <text evidence="5">The sequence shown here is derived from an EMBL/GenBank/DDBJ whole genome shotgun (WGS) entry which is preliminary data.</text>
</comment>
<evidence type="ECO:0000313" key="5">
    <source>
        <dbReference type="EMBL" id="CAD8177758.1"/>
    </source>
</evidence>
<dbReference type="PANTHER" id="PTHR43176:SF3">
    <property type="entry name" value="3-HYDROXYISOBUTYRYL-COA HYDROLASE, MITOCHONDRIAL"/>
    <property type="match status" value="1"/>
</dbReference>
<feature type="region of interest" description="Disordered" evidence="3">
    <location>
        <begin position="481"/>
        <end position="510"/>
    </location>
</feature>
<evidence type="ECO:0000256" key="1">
    <source>
        <dbReference type="ARBA" id="ARBA00022801"/>
    </source>
</evidence>
<feature type="compositionally biased region" description="Basic and acidic residues" evidence="3">
    <location>
        <begin position="786"/>
        <end position="809"/>
    </location>
</feature>
<feature type="domain" description="Enoyl-CoA hydratase/isomerase" evidence="4">
    <location>
        <begin position="1221"/>
        <end position="1438"/>
    </location>
</feature>
<feature type="compositionally biased region" description="Acidic residues" evidence="3">
    <location>
        <begin position="916"/>
        <end position="927"/>
    </location>
</feature>
<feature type="compositionally biased region" description="Polar residues" evidence="3">
    <location>
        <begin position="865"/>
        <end position="874"/>
    </location>
</feature>
<protein>
    <recommendedName>
        <fullName evidence="4">Enoyl-CoA hydratase/isomerase domain-containing protein</fullName>
    </recommendedName>
</protein>
<sequence length="2411" mass="284680">MQFYNKLKHKFQQSKQEPSQTPPTNELGLSQHKPPLVDSRQQWNTNVYLVPKWERKEIKRVDSSLHTPFPIRNYINYVQQHSGGFQEELNLDFFKHIFRHFAINQWWIEEARKFKQTIPINILQSPEEVRQNPEYCKLMIQKQKDDLKFYQEILRNVKSPNPPFPSRQIPEYRKSITYQVLDLHAGQEHKDKSLFQLQDVFVNRIIQLISEQGIQSLGYYDYITFKNIVQDRIKGAGDAENFIKVLEIKKLFNSVDQIQKEFDKTVNEWQKEYTLTSNNTKSKFRRWQQEKTLFSDELLQLATNVGLDANLVKARKNFELNKTEQQFKELVKVGDQIQLSTHKTIMDTLSKIAQEEFNNISINNSVLQEDALQLARVQYEEQKNLIQKEHSSEDSIPQYSEVPNSRECSDIFQNILGQKQNNDSNQQFQQPISEQRSNNNVSTQLQKPFLQYAKQQNYKTQQKQANSTSPQRRILMVSENNSRSNNNSSNQNNTHRIQSQGQEKMLQSQWSQQSLKSLEDIIKPAYEDNFKHSDKTSKEQLQKNSMQFYQKLDYKDQKQFENAYKDANGNKNLTQNTISHHQYNIQQNQSNNNMSISLHNKNTSNSINDDIKLLSDFVQQNRISQQKFKDKVFSQDKEKDELRQLQEELENISKDDNVSNFRKNTLESLDKEKSVDIQNQSRSISSKEDKKYKEQIENQVKLDYGYNVPSSMPGSLSNNTTARTSRNTSNYNSIQNKRSKVDSIEEASDEQIIQQQQTYVENENVKRISPNKLTRQTSIKNNLKINEQRNDIKQQSRDSKHSRQDKSQGRDTNLQINQIKDNNQIQDSKLDEINNYQISQQSSDLSPQKSKRSTKSPEKTKRFQKSVTKIIDSNKQTKKEQQQKLEVINKPFENQQQTQQDVRKSRHKTGNREAVDESSEEEQDQENEDKKNNNRIKRQKSIKRGQFHSVSMPKIGKDEDPKRYLLILKEELKELIDKKVSLREIKEHINLILSEIAGVKLDPELEYYLQLYKQRVMELTQVNQQSREIHFQTLQPTVDLNMKREIRGLKFARNCDRIPKLQPKDLEDTFVLQQQFQKEQDLNEQEFKIQSYQPIFRYEQRPIPIQSDIIQVSLDVSRRQTPNTYRQERAGSLLDVDLPILTQRKSNIVENKKKKKTRYTGQTSIKRDKLSEDYPFLYKYKPELLKSILEALLRSQNVVRFDAEIKQSHLLGEQFGQQVFAKLNHYHKHNILTPTMLNQIHRYLESYDLDETVNIIWLDCQSKGTDLKYLQHLSQQEKIEYLRQIQNLAVYFGKYNKVLMPIITGEASGSMAALACSTPFQFFDQKGGIRFNDVNRGFVPHAGATFHLSRLPDQLGLFYALTGRWLKNEEALNLELIYGNLKDKNQAIEYINQTTQQYKTPNTIQMYPKQVKREIQSFRKGQKIFLKKLSEEMMIRMKNEDAQLVAQELLYKLKRFQEENVLNQKNDKPKQTIANPYLHFKTMNIDSLEEMGIISRENLVKLDKALIARCFSGESVQEIMDKLKAEQNQFAQEILKELEAQPRLSLELTFKLIRQAEKWQWRDCLVAEHNVASNLANSGQMEKQERVQNIDSFFSQVSPSIDYLSDALEPVRDFYTEYPDNIRVFLNEQNLRKGLIDRANQEVDVAAFMKNNEHVMDGSIRVSDLRKMRVEIAELKREVKIKMDKLKSIVGYEENLKKYIEERQAYINNIKDFGTLLEESINQFFEKANQARFNSYGNVAKIASIKPKRELFSLVRNSILNHKLTEDYDEIEALKKQQAWNKSMQRLLIFPKDDRKSFYENELPEKIVDQELTDQVFRARVIRNKLYETRYGDLYQEFNQQIDKFYKNVIQNVTQSNKFNNIQEYLEGKEVKEILELLKENKEEIIINLQKEPVEQVNKEELINQMKQEIDQLKQKEEIPTNLEGLIQADENLSKIMADFFRCPEEFKPLQNMFEQLLISIYRMRVKKFKHLNELAIIDDQINEALTLDSFKVIESNLMFSFSYILLCKLEEMYCLFKQGGNYEVQALKFQQDYGFQIQNFKQFEKLLDYLNDKLRAAATLYNTYRQKTLVESDKLLDYIMTLKSSKWPSFKSKAIYTNLLSLKIKTNYENQIAGLEEKKISQTTPDDVYSALESKSHKMSIFYRQNLPKYRRGQIQKRVAFRDDLHFATKKEIEIYGKIQGLKTQNKRRLIIGLSHQLKQLDLIAERQVEITSKELQQQKEDLERALKKKWFCYQPIEQWFKELVQETVEEIYHPDLLLSETEFKEYIQISFNEQKKLLESLRAELILGVQNERDEVIQEQKFNPELPEIQNLAQQLTVAESLHVEGLIEEIEPTETLFIGKKGTTLKIGGELPIQLNETQYRELRTKMIGRVEYLVGDWAQEPKLIDQIDIELLYDKIQQIQDKNRNKK</sequence>
<feature type="region of interest" description="Disordered" evidence="3">
    <location>
        <begin position="771"/>
        <end position="827"/>
    </location>
</feature>
<dbReference type="GO" id="GO:0006574">
    <property type="term" value="P:L-valine catabolic process"/>
    <property type="evidence" value="ECO:0007669"/>
    <property type="project" value="TreeGrafter"/>
</dbReference>
<feature type="domain" description="Enoyl-CoA hydratase/isomerase" evidence="4">
    <location>
        <begin position="1503"/>
        <end position="1579"/>
    </location>
</feature>
<feature type="compositionally biased region" description="Polar residues" evidence="3">
    <location>
        <begin position="771"/>
        <end position="785"/>
    </location>
</feature>
<feature type="compositionally biased region" description="Polar residues" evidence="3">
    <location>
        <begin position="839"/>
        <end position="848"/>
    </location>
</feature>
<keyword evidence="6" id="KW-1185">Reference proteome</keyword>
<evidence type="ECO:0000256" key="2">
    <source>
        <dbReference type="SAM" id="Coils"/>
    </source>
</evidence>
<evidence type="ECO:0000256" key="3">
    <source>
        <dbReference type="SAM" id="MobiDB-lite"/>
    </source>
</evidence>
<evidence type="ECO:0000259" key="4">
    <source>
        <dbReference type="Pfam" id="PF16113"/>
    </source>
</evidence>
<feature type="region of interest" description="Disordered" evidence="3">
    <location>
        <begin position="839"/>
        <end position="955"/>
    </location>
</feature>